<dbReference type="Gene3D" id="3.40.1610.10">
    <property type="entry name" value="CV3147-like domain"/>
    <property type="match status" value="1"/>
</dbReference>
<dbReference type="EMBL" id="CP003423">
    <property type="protein sequence ID" value="AFH42003.1"/>
    <property type="molecule type" value="Genomic_DNA"/>
</dbReference>
<dbReference type="InterPro" id="IPR024071">
    <property type="entry name" value="S-Me-THD_C_sf"/>
</dbReference>
<dbReference type="AlphaFoldDB" id="H9ZZ46"/>
<evidence type="ECO:0000313" key="3">
    <source>
        <dbReference type="EMBL" id="AFH42003.1"/>
    </source>
</evidence>
<dbReference type="SUPFAM" id="SSF160991">
    <property type="entry name" value="CV3147-like"/>
    <property type="match status" value="1"/>
</dbReference>
<evidence type="ECO:0000313" key="4">
    <source>
        <dbReference type="Proteomes" id="UP000007391"/>
    </source>
</evidence>
<accession>H9ZZ46</accession>
<name>H9ZZ46_FERFK</name>
<proteinExistence type="predicted"/>
<dbReference type="InterPro" id="IPR048350">
    <property type="entry name" value="S-Me-THD-like_C"/>
</dbReference>
<reference evidence="3 4" key="2">
    <citation type="journal article" date="2014" name="Extremophiles">
        <title>Analysis of the complete genome of Fervidococcus fontis confirms the distinct phylogenetic position of the order Fervidicoccales and suggests its environmental function.</title>
        <authorList>
            <person name="Lebedinsky A.V."/>
            <person name="Mardanov A.V."/>
            <person name="Kublanov I.V."/>
            <person name="Gumerov V.M."/>
            <person name="Beletsky A.V."/>
            <person name="Perevalova A.A."/>
            <person name="Bidzhieva S.Kh."/>
            <person name="Bonch-Osmolovskaya E.A."/>
            <person name="Skryabin K.G."/>
            <person name="Ravin N.V."/>
        </authorList>
    </citation>
    <scope>NUCLEOTIDE SEQUENCE [LARGE SCALE GENOMIC DNA]</scope>
    <source>
        <strain evidence="4">DSM 19380 / VKM B-2539 / Kam940</strain>
    </source>
</reference>
<dbReference type="KEGG" id="ffo:FFONT_0007"/>
<dbReference type="eggNOG" id="arCOG03841">
    <property type="taxonomic scope" value="Archaea"/>
</dbReference>
<organism evidence="3 4">
    <name type="scientific">Fervidicoccus fontis (strain DSM 19380 / JCM 18336 / VKM B-2539 / Kam940)</name>
    <dbReference type="NCBI Taxonomy" id="1163730"/>
    <lineage>
        <taxon>Archaea</taxon>
        <taxon>Thermoproteota</taxon>
        <taxon>Thermoprotei</taxon>
        <taxon>Fervidicoccales</taxon>
        <taxon>Fervidicoccaceae</taxon>
        <taxon>Fervidicoccus</taxon>
    </lineage>
</organism>
<evidence type="ECO:0000259" key="2">
    <source>
        <dbReference type="Pfam" id="PF20906"/>
    </source>
</evidence>
<evidence type="ECO:0008006" key="5">
    <source>
        <dbReference type="Google" id="ProtNLM"/>
    </source>
</evidence>
<gene>
    <name evidence="3" type="ordered locus">FFONT_0007</name>
</gene>
<feature type="domain" description="S-Me-THD N-terminal" evidence="1">
    <location>
        <begin position="10"/>
        <end position="169"/>
    </location>
</feature>
<dbReference type="Proteomes" id="UP000007391">
    <property type="component" value="Chromosome"/>
</dbReference>
<dbReference type="InParanoid" id="H9ZZ46"/>
<dbReference type="STRING" id="1163730.FFONT_0007"/>
<dbReference type="OrthoDB" id="46232at2157"/>
<dbReference type="Pfam" id="PF06032">
    <property type="entry name" value="S-Me-THD_N"/>
    <property type="match status" value="1"/>
</dbReference>
<dbReference type="InterPro" id="IPR027479">
    <property type="entry name" value="S-Me-THD_N_sf"/>
</dbReference>
<reference evidence="4" key="1">
    <citation type="submission" date="2012-03" db="EMBL/GenBank/DDBJ databases">
        <title>Fervidicoccus fontis complete genome analysis confirms its distinct phylogenetic position and predicts its environmental function.</title>
        <authorList>
            <person name="Lebedinsky A.V."/>
            <person name="Mardanov A.V."/>
            <person name="Gumerov V.M."/>
            <person name="Beletsky A.V."/>
            <person name="Kublanov I.V."/>
            <person name="Perevalova A.A."/>
            <person name="Bonch-Osmolovskaya E.A."/>
            <person name="Ravin N.V."/>
            <person name="Skryabin K.G."/>
        </authorList>
    </citation>
    <scope>NUCLEOTIDE SEQUENCE [LARGE SCALE GENOMIC DNA]</scope>
    <source>
        <strain evidence="4">DSM 19380 / VKM B-2539 / Kam940</strain>
    </source>
</reference>
<dbReference type="Pfam" id="PF20906">
    <property type="entry name" value="S-Me-THD_C"/>
    <property type="match status" value="1"/>
</dbReference>
<evidence type="ECO:0000259" key="1">
    <source>
        <dbReference type="Pfam" id="PF06032"/>
    </source>
</evidence>
<feature type="domain" description="S-Me-THD-like C-terminal" evidence="2">
    <location>
        <begin position="175"/>
        <end position="362"/>
    </location>
</feature>
<dbReference type="HOGENOM" id="CLU_038930_0_1_2"/>
<protein>
    <recommendedName>
        <fullName evidence="5">DUF917 domain-containing protein</fullName>
    </recommendedName>
</protein>
<dbReference type="GeneID" id="12450418"/>
<keyword evidence="4" id="KW-1185">Reference proteome</keyword>
<dbReference type="InterPro" id="IPR010318">
    <property type="entry name" value="S-Me-THD_N"/>
</dbReference>
<dbReference type="RefSeq" id="WP_014557152.1">
    <property type="nucleotide sequence ID" value="NC_017461.1"/>
</dbReference>
<dbReference type="Gene3D" id="2.40.390.10">
    <property type="entry name" value="CV3147-like"/>
    <property type="match status" value="1"/>
</dbReference>
<sequence>MVKELKNEGDVERLVIGATVLGTGGGGDPKEGYKALSGVLKEKEKPIKIADLESLPSDGVIVVPYYVGSIAPGLKQKKPVVIKDPISEAFEILEKELGKKVNAVVASEMGGSNTSIALSIGARRDLPAIDGDLLGRAAPELHQCTVLIFGYSMAPSALVTETGDVVVVKNAYIDDYEAIARYISVLGGGFVAVVDTPLTKEMAENAVVKGTMSLAYKLGDEILSAKARGERGNITAERVADLLRGWVVFEGIVSKYSWRDERGFLRGEAELRGKGDYAGRKLRSWIMNEHIMVWINDESLVMPPDIFTLLSSDGNPVTNTDLKEGMEVIAVAAPSPKVWRTERGLELFGPKHFGFNLEYIPVEELVSRRGIA</sequence>